<gene>
    <name evidence="3" type="ORF">BGE01nite_15180</name>
</gene>
<organism evidence="3 4">
    <name type="scientific">Brevifollis gellanilyticus</name>
    <dbReference type="NCBI Taxonomy" id="748831"/>
    <lineage>
        <taxon>Bacteria</taxon>
        <taxon>Pseudomonadati</taxon>
        <taxon>Verrucomicrobiota</taxon>
        <taxon>Verrucomicrobiia</taxon>
        <taxon>Verrucomicrobiales</taxon>
        <taxon>Verrucomicrobiaceae</taxon>
    </lineage>
</organism>
<name>A0A512M659_9BACT</name>
<evidence type="ECO:0000313" key="4">
    <source>
        <dbReference type="Proteomes" id="UP000321577"/>
    </source>
</evidence>
<dbReference type="CDD" id="cd09111">
    <property type="entry name" value="PLDc_ymdC_like_1"/>
    <property type="match status" value="1"/>
</dbReference>
<dbReference type="PROSITE" id="PS50035">
    <property type="entry name" value="PLD"/>
    <property type="match status" value="2"/>
</dbReference>
<dbReference type="InterPro" id="IPR025202">
    <property type="entry name" value="PLD-like_dom"/>
</dbReference>
<evidence type="ECO:0000313" key="3">
    <source>
        <dbReference type="EMBL" id="GEP42227.1"/>
    </source>
</evidence>
<sequence>MNARLCFVFGGLLSVTLVSCVTHKASPAALPTTGFVSEETIDHACQVRTVRRRGTSGFEVLYEGRDAYLARLAVIEAAQKTLDLQYFIWRDDLIGTLMVDRLLAAADRGVKVRLMLDVTLGAQSEVRSAVLAAHPNITVAFFNPMTDMKGIFAGNPVPVIGEIDRMQCRMHNKVMIADGSIVIGGGRNLADGYFGAHRHYNMRDLDFIASGSVVEDSAKSYELFWRSPLTQVGDPQKLTKHDHEELRELRGKVGRKMRSLAKKNGTHLPHSMSRGEALQTLRQLAGRMVWAPYEFVADPPERMLRQTRTASPTSHSVEKAMKEADSEVVMHAAYFIPGDEMLTLFKGITDRDVEVRVLTNSLASIDGITAMSGIANRREGIVDSGVSLYELNAKAPSRKTYVMAPKPTRMGMHTKGFVADNTVSFIGSYNMDPRSKYINTETGVIVRSPAFAARLKASLEEDFKKENSWHVTRDQDGVIIWTGQKPGKPPAVHHSDPGVTFGRRLQCWILRLLPWEDFL</sequence>
<feature type="chain" id="PRO_5021794909" evidence="1">
    <location>
        <begin position="25"/>
        <end position="519"/>
    </location>
</feature>
<evidence type="ECO:0000256" key="1">
    <source>
        <dbReference type="SAM" id="SignalP"/>
    </source>
</evidence>
<keyword evidence="4" id="KW-1185">Reference proteome</keyword>
<feature type="signal peptide" evidence="1">
    <location>
        <begin position="1"/>
        <end position="24"/>
    </location>
</feature>
<dbReference type="SUPFAM" id="SSF56024">
    <property type="entry name" value="Phospholipase D/nuclease"/>
    <property type="match status" value="2"/>
</dbReference>
<comment type="caution">
    <text evidence="3">The sequence shown here is derived from an EMBL/GenBank/DDBJ whole genome shotgun (WGS) entry which is preliminary data.</text>
</comment>
<reference evidence="3 4" key="1">
    <citation type="submission" date="2019-07" db="EMBL/GenBank/DDBJ databases">
        <title>Whole genome shotgun sequence of Brevifollis gellanilyticus NBRC 108608.</title>
        <authorList>
            <person name="Hosoyama A."/>
            <person name="Uohara A."/>
            <person name="Ohji S."/>
            <person name="Ichikawa N."/>
        </authorList>
    </citation>
    <scope>NUCLEOTIDE SEQUENCE [LARGE SCALE GENOMIC DNA]</scope>
    <source>
        <strain evidence="3 4">NBRC 108608</strain>
    </source>
</reference>
<feature type="domain" description="PLD phosphodiesterase" evidence="2">
    <location>
        <begin position="408"/>
        <end position="435"/>
    </location>
</feature>
<dbReference type="Gene3D" id="3.30.870.10">
    <property type="entry name" value="Endonuclease Chain A"/>
    <property type="match status" value="2"/>
</dbReference>
<dbReference type="EMBL" id="BKAG01000008">
    <property type="protein sequence ID" value="GEP42227.1"/>
    <property type="molecule type" value="Genomic_DNA"/>
</dbReference>
<accession>A0A512M659</accession>
<dbReference type="Proteomes" id="UP000321577">
    <property type="component" value="Unassembled WGS sequence"/>
</dbReference>
<dbReference type="GO" id="GO:0032049">
    <property type="term" value="P:cardiolipin biosynthetic process"/>
    <property type="evidence" value="ECO:0007669"/>
    <property type="project" value="UniProtKB-ARBA"/>
</dbReference>
<evidence type="ECO:0000259" key="2">
    <source>
        <dbReference type="PROSITE" id="PS50035"/>
    </source>
</evidence>
<dbReference type="SMART" id="SM00155">
    <property type="entry name" value="PLDc"/>
    <property type="match status" value="2"/>
</dbReference>
<dbReference type="AlphaFoldDB" id="A0A512M659"/>
<protein>
    <submittedName>
        <fullName evidence="3">Phospholipase D family protein</fullName>
    </submittedName>
</protein>
<dbReference type="PROSITE" id="PS51257">
    <property type="entry name" value="PROKAR_LIPOPROTEIN"/>
    <property type="match status" value="1"/>
</dbReference>
<dbReference type="PANTHER" id="PTHR21248">
    <property type="entry name" value="CARDIOLIPIN SYNTHASE"/>
    <property type="match status" value="1"/>
</dbReference>
<dbReference type="PANTHER" id="PTHR21248:SF12">
    <property type="entry name" value="CARDIOLIPIN SYNTHASE C"/>
    <property type="match status" value="1"/>
</dbReference>
<proteinExistence type="predicted"/>
<dbReference type="Pfam" id="PF13091">
    <property type="entry name" value="PLDc_2"/>
    <property type="match status" value="2"/>
</dbReference>
<keyword evidence="1" id="KW-0732">Signal</keyword>
<dbReference type="RefSeq" id="WP_170266663.1">
    <property type="nucleotide sequence ID" value="NZ_BKAG01000008.1"/>
</dbReference>
<feature type="domain" description="PLD phosphodiesterase" evidence="2">
    <location>
        <begin position="166"/>
        <end position="193"/>
    </location>
</feature>
<dbReference type="GO" id="GO:0030572">
    <property type="term" value="F:phosphatidyltransferase activity"/>
    <property type="evidence" value="ECO:0007669"/>
    <property type="project" value="UniProtKB-ARBA"/>
</dbReference>
<dbReference type="CDD" id="cd09113">
    <property type="entry name" value="PLDc_ymdC_like_2"/>
    <property type="match status" value="1"/>
</dbReference>
<dbReference type="InterPro" id="IPR001736">
    <property type="entry name" value="PLipase_D/transphosphatidylase"/>
</dbReference>